<gene>
    <name evidence="11" type="ORF">METZ01_LOCUS104451</name>
</gene>
<dbReference type="InterPro" id="IPR049278">
    <property type="entry name" value="MS_channel_C"/>
</dbReference>
<dbReference type="Pfam" id="PF21088">
    <property type="entry name" value="MS_channel_1st"/>
    <property type="match status" value="1"/>
</dbReference>
<evidence type="ECO:0000256" key="4">
    <source>
        <dbReference type="ARBA" id="ARBA00022692"/>
    </source>
</evidence>
<proteinExistence type="inferred from homology"/>
<evidence type="ECO:0000256" key="5">
    <source>
        <dbReference type="ARBA" id="ARBA00022989"/>
    </source>
</evidence>
<dbReference type="Gene3D" id="1.10.287.1260">
    <property type="match status" value="1"/>
</dbReference>
<dbReference type="Gene3D" id="3.30.70.100">
    <property type="match status" value="1"/>
</dbReference>
<dbReference type="InterPro" id="IPR011066">
    <property type="entry name" value="MscS_channel_C_sf"/>
</dbReference>
<reference evidence="11" key="1">
    <citation type="submission" date="2018-05" db="EMBL/GenBank/DDBJ databases">
        <authorList>
            <person name="Lanie J.A."/>
            <person name="Ng W.-L."/>
            <person name="Kazmierczak K.M."/>
            <person name="Andrzejewski T.M."/>
            <person name="Davidsen T.M."/>
            <person name="Wayne K.J."/>
            <person name="Tettelin H."/>
            <person name="Glass J.I."/>
            <person name="Rusch D."/>
            <person name="Podicherti R."/>
            <person name="Tsui H.-C.T."/>
            <person name="Winkler M.E."/>
        </authorList>
    </citation>
    <scope>NUCLEOTIDE SEQUENCE</scope>
</reference>
<dbReference type="EMBL" id="UINC01011735">
    <property type="protein sequence ID" value="SVA51597.1"/>
    <property type="molecule type" value="Genomic_DNA"/>
</dbReference>
<feature type="transmembrane region" description="Helical" evidence="7">
    <location>
        <begin position="15"/>
        <end position="39"/>
    </location>
</feature>
<feature type="domain" description="Mechanosensitive ion channel transmembrane helices 2/3" evidence="10">
    <location>
        <begin position="149"/>
        <end position="186"/>
    </location>
</feature>
<comment type="subcellular location">
    <subcellularLocation>
        <location evidence="1">Cell membrane</location>
        <topology evidence="1">Multi-pass membrane protein</topology>
    </subcellularLocation>
</comment>
<keyword evidence="6 7" id="KW-0472">Membrane</keyword>
<dbReference type="GO" id="GO:0005886">
    <property type="term" value="C:plasma membrane"/>
    <property type="evidence" value="ECO:0007669"/>
    <property type="project" value="UniProtKB-SubCell"/>
</dbReference>
<keyword evidence="3" id="KW-1003">Cell membrane</keyword>
<dbReference type="Pfam" id="PF00924">
    <property type="entry name" value="MS_channel_2nd"/>
    <property type="match status" value="1"/>
</dbReference>
<evidence type="ECO:0000256" key="7">
    <source>
        <dbReference type="SAM" id="Phobius"/>
    </source>
</evidence>
<dbReference type="SUPFAM" id="SSF82689">
    <property type="entry name" value="Mechanosensitive channel protein MscS (YggB), C-terminal domain"/>
    <property type="match status" value="1"/>
</dbReference>
<dbReference type="SUPFAM" id="SSF82861">
    <property type="entry name" value="Mechanosensitive channel protein MscS (YggB), transmembrane region"/>
    <property type="match status" value="1"/>
</dbReference>
<evidence type="ECO:0000259" key="10">
    <source>
        <dbReference type="Pfam" id="PF21088"/>
    </source>
</evidence>
<evidence type="ECO:0000256" key="3">
    <source>
        <dbReference type="ARBA" id="ARBA00022475"/>
    </source>
</evidence>
<comment type="similarity">
    <text evidence="2">Belongs to the MscS (TC 1.A.23) family.</text>
</comment>
<name>A0A381WI20_9ZZZZ</name>
<sequence length="380" mass="41859">MLGDELAESTLFRGIAAAAVFIIFILLALISRLVIRIFLKRIRRRDDPGIPEIILECVRGPFGFFLISTGLLVGYLLAISIENSIFVQLADTRDLAIKIWKVSVILTATFTVAHVIDRLIDWYLLNIAETTETKLDDTLLPTLRRVLPITIYAAGALVAIDSVGVSISPILAGLGIGGLAVALAVQPTLSNFFAGTYVVTEGELKEGDFIELEGGPSGYVEEVGWRSTKIRSRFNNLVIIPNSRMAESIVTNYFSPTPAMNVVVNCGVSYDANLGEVEKFAIEEAKAAINASDRAIKDVEPFFGFSNFGDSNIDFFVFVQAADRSGTFTLKSEIIKRIHERFNVEGIEINYPVRKIGYSEPVNPDQEVDFKTDSDETEME</sequence>
<evidence type="ECO:0008006" key="12">
    <source>
        <dbReference type="Google" id="ProtNLM"/>
    </source>
</evidence>
<dbReference type="Gene3D" id="2.30.30.60">
    <property type="match status" value="1"/>
</dbReference>
<feature type="domain" description="Mechanosensitive ion channel MscS" evidence="8">
    <location>
        <begin position="188"/>
        <end position="253"/>
    </location>
</feature>
<feature type="transmembrane region" description="Helical" evidence="7">
    <location>
        <begin position="166"/>
        <end position="185"/>
    </location>
</feature>
<dbReference type="InterPro" id="IPR010920">
    <property type="entry name" value="LSM_dom_sf"/>
</dbReference>
<accession>A0A381WI20</accession>
<evidence type="ECO:0000256" key="1">
    <source>
        <dbReference type="ARBA" id="ARBA00004651"/>
    </source>
</evidence>
<evidence type="ECO:0000259" key="9">
    <source>
        <dbReference type="Pfam" id="PF21082"/>
    </source>
</evidence>
<keyword evidence="5 7" id="KW-1133">Transmembrane helix</keyword>
<keyword evidence="4 7" id="KW-0812">Transmembrane</keyword>
<feature type="transmembrane region" description="Helical" evidence="7">
    <location>
        <begin position="60"/>
        <end position="79"/>
    </location>
</feature>
<feature type="transmembrane region" description="Helical" evidence="7">
    <location>
        <begin position="99"/>
        <end position="116"/>
    </location>
</feature>
<dbReference type="PANTHER" id="PTHR30221">
    <property type="entry name" value="SMALL-CONDUCTANCE MECHANOSENSITIVE CHANNEL"/>
    <property type="match status" value="1"/>
</dbReference>
<dbReference type="InterPro" id="IPR045275">
    <property type="entry name" value="MscS_archaea/bacteria_type"/>
</dbReference>
<dbReference type="PANTHER" id="PTHR30221:SF1">
    <property type="entry name" value="SMALL-CONDUCTANCE MECHANOSENSITIVE CHANNEL"/>
    <property type="match status" value="1"/>
</dbReference>
<dbReference type="Pfam" id="PF21082">
    <property type="entry name" value="MS_channel_3rd"/>
    <property type="match status" value="1"/>
</dbReference>
<evidence type="ECO:0000256" key="6">
    <source>
        <dbReference type="ARBA" id="ARBA00023136"/>
    </source>
</evidence>
<dbReference type="SUPFAM" id="SSF50182">
    <property type="entry name" value="Sm-like ribonucleoproteins"/>
    <property type="match status" value="1"/>
</dbReference>
<dbReference type="InterPro" id="IPR006685">
    <property type="entry name" value="MscS_channel_2nd"/>
</dbReference>
<dbReference type="InterPro" id="IPR049142">
    <property type="entry name" value="MS_channel_1st"/>
</dbReference>
<dbReference type="GO" id="GO:0008381">
    <property type="term" value="F:mechanosensitive monoatomic ion channel activity"/>
    <property type="evidence" value="ECO:0007669"/>
    <property type="project" value="InterPro"/>
</dbReference>
<dbReference type="InterPro" id="IPR011014">
    <property type="entry name" value="MscS_channel_TM-2"/>
</dbReference>
<organism evidence="11">
    <name type="scientific">marine metagenome</name>
    <dbReference type="NCBI Taxonomy" id="408172"/>
    <lineage>
        <taxon>unclassified sequences</taxon>
        <taxon>metagenomes</taxon>
        <taxon>ecological metagenomes</taxon>
    </lineage>
</organism>
<evidence type="ECO:0000259" key="8">
    <source>
        <dbReference type="Pfam" id="PF00924"/>
    </source>
</evidence>
<evidence type="ECO:0000313" key="11">
    <source>
        <dbReference type="EMBL" id="SVA51597.1"/>
    </source>
</evidence>
<dbReference type="InterPro" id="IPR023408">
    <property type="entry name" value="MscS_beta-dom_sf"/>
</dbReference>
<protein>
    <recommendedName>
        <fullName evidence="12">Mechanosensitive ion channel family protein</fullName>
    </recommendedName>
</protein>
<evidence type="ECO:0000256" key="2">
    <source>
        <dbReference type="ARBA" id="ARBA00008017"/>
    </source>
</evidence>
<dbReference type="AlphaFoldDB" id="A0A381WI20"/>
<feature type="domain" description="Mechanosensitive ion channel MscS C-terminal" evidence="9">
    <location>
        <begin position="262"/>
        <end position="349"/>
    </location>
</feature>